<reference evidence="2 3" key="1">
    <citation type="journal article" date="2019" name="G3 (Bethesda)">
        <title>Sequencing of a Wild Apple (Malus baccata) Genome Unravels the Differences Between Cultivated and Wild Apple Species Regarding Disease Resistance and Cold Tolerance.</title>
        <authorList>
            <person name="Chen X."/>
        </authorList>
    </citation>
    <scope>NUCLEOTIDE SEQUENCE [LARGE SCALE GENOMIC DNA]</scope>
    <source>
        <strain evidence="3">cv. Shandingzi</strain>
        <tissue evidence="2">Leaves</tissue>
    </source>
</reference>
<proteinExistence type="predicted"/>
<keyword evidence="3" id="KW-1185">Reference proteome</keyword>
<keyword evidence="1" id="KW-0175">Coiled coil</keyword>
<feature type="coiled-coil region" evidence="1">
    <location>
        <begin position="49"/>
        <end position="78"/>
    </location>
</feature>
<sequence length="198" mass="22926">MGVNYYYCFAQFPSPERLPLRKVKEEHVSFTSSVIEFLKPKCFWGGKNMREKLEQSDNEQTKKKKQRQQEQMTVVKKKELTLEEWFLASSSCRNNDINSRVCNNSEGEYYGSGGNWVYPSLGGEDSDDVTSTYRNNFSLQKLLTDESGRSDVYDLCLCINESSGKVKKRISFKLQEEADIFIFCSPDHQGDDQEESRI</sequence>
<organism evidence="2 3">
    <name type="scientific">Malus baccata</name>
    <name type="common">Siberian crab apple</name>
    <name type="synonym">Pyrus baccata</name>
    <dbReference type="NCBI Taxonomy" id="106549"/>
    <lineage>
        <taxon>Eukaryota</taxon>
        <taxon>Viridiplantae</taxon>
        <taxon>Streptophyta</taxon>
        <taxon>Embryophyta</taxon>
        <taxon>Tracheophyta</taxon>
        <taxon>Spermatophyta</taxon>
        <taxon>Magnoliopsida</taxon>
        <taxon>eudicotyledons</taxon>
        <taxon>Gunneridae</taxon>
        <taxon>Pentapetalae</taxon>
        <taxon>rosids</taxon>
        <taxon>fabids</taxon>
        <taxon>Rosales</taxon>
        <taxon>Rosaceae</taxon>
        <taxon>Amygdaloideae</taxon>
        <taxon>Maleae</taxon>
        <taxon>Malus</taxon>
    </lineage>
</organism>
<dbReference type="AlphaFoldDB" id="A0A540NAN1"/>
<accession>A0A540NAN1</accession>
<name>A0A540NAN1_MALBA</name>
<dbReference type="Proteomes" id="UP000315295">
    <property type="component" value="Unassembled WGS sequence"/>
</dbReference>
<evidence type="ECO:0000256" key="1">
    <source>
        <dbReference type="SAM" id="Coils"/>
    </source>
</evidence>
<gene>
    <name evidence="2" type="ORF">C1H46_006714</name>
</gene>
<evidence type="ECO:0000313" key="2">
    <source>
        <dbReference type="EMBL" id="TQE07643.1"/>
    </source>
</evidence>
<comment type="caution">
    <text evidence="2">The sequence shown here is derived from an EMBL/GenBank/DDBJ whole genome shotgun (WGS) entry which is preliminary data.</text>
</comment>
<evidence type="ECO:0000313" key="3">
    <source>
        <dbReference type="Proteomes" id="UP000315295"/>
    </source>
</evidence>
<dbReference type="EMBL" id="VIEB01000082">
    <property type="protein sequence ID" value="TQE07643.1"/>
    <property type="molecule type" value="Genomic_DNA"/>
</dbReference>
<protein>
    <submittedName>
        <fullName evidence="2">Uncharacterized protein</fullName>
    </submittedName>
</protein>